<dbReference type="RefSeq" id="WP_020580707.1">
    <property type="nucleotide sequence ID" value="NZ_JOJP01000001.1"/>
</dbReference>
<keyword evidence="3" id="KW-1185">Reference proteome</keyword>
<sequence>MKGGSMAGAKAISYLTRFKKQYQLWQFRAEGRRNLAKMDARLLKDIGLTESDRLREISKPFWKD</sequence>
<evidence type="ECO:0000259" key="1">
    <source>
        <dbReference type="Pfam" id="PF06568"/>
    </source>
</evidence>
<proteinExistence type="predicted"/>
<comment type="caution">
    <text evidence="2">The sequence shown here is derived from an EMBL/GenBank/DDBJ whole genome shotgun (WGS) entry which is preliminary data.</text>
</comment>
<dbReference type="AlphaFoldDB" id="A0A081K958"/>
<dbReference type="STRING" id="305900.GV64_07980"/>
<reference evidence="2 3" key="1">
    <citation type="submission" date="2014-06" db="EMBL/GenBank/DDBJ databases">
        <title>Whole Genome Sequences of Three Symbiotic Endozoicomonas Bacteria.</title>
        <authorList>
            <person name="Neave M.J."/>
            <person name="Apprill A."/>
            <person name="Voolstra C.R."/>
        </authorList>
    </citation>
    <scope>NUCLEOTIDE SEQUENCE [LARGE SCALE GENOMIC DNA]</scope>
    <source>
        <strain evidence="2 3">DSM 22380</strain>
    </source>
</reference>
<gene>
    <name evidence="2" type="ORF">GV64_07980</name>
</gene>
<dbReference type="EMBL" id="JOJP01000001">
    <property type="protein sequence ID" value="KEI70684.1"/>
    <property type="molecule type" value="Genomic_DNA"/>
</dbReference>
<dbReference type="InterPro" id="IPR009506">
    <property type="entry name" value="YjiS-like"/>
</dbReference>
<name>A0A081K958_9GAMM</name>
<dbReference type="Pfam" id="PF06568">
    <property type="entry name" value="YjiS-like"/>
    <property type="match status" value="1"/>
</dbReference>
<accession>A0A081K958</accession>
<organism evidence="2 3">
    <name type="scientific">Endozoicomonas elysicola</name>
    <dbReference type="NCBI Taxonomy" id="305900"/>
    <lineage>
        <taxon>Bacteria</taxon>
        <taxon>Pseudomonadati</taxon>
        <taxon>Pseudomonadota</taxon>
        <taxon>Gammaproteobacteria</taxon>
        <taxon>Oceanospirillales</taxon>
        <taxon>Endozoicomonadaceae</taxon>
        <taxon>Endozoicomonas</taxon>
    </lineage>
</organism>
<evidence type="ECO:0000313" key="3">
    <source>
        <dbReference type="Proteomes" id="UP000027997"/>
    </source>
</evidence>
<protein>
    <recommendedName>
        <fullName evidence="1">YjiS-like domain-containing protein</fullName>
    </recommendedName>
</protein>
<feature type="domain" description="YjiS-like" evidence="1">
    <location>
        <begin position="21"/>
        <end position="53"/>
    </location>
</feature>
<dbReference type="Proteomes" id="UP000027997">
    <property type="component" value="Unassembled WGS sequence"/>
</dbReference>
<evidence type="ECO:0000313" key="2">
    <source>
        <dbReference type="EMBL" id="KEI70684.1"/>
    </source>
</evidence>